<dbReference type="InterPro" id="IPR037523">
    <property type="entry name" value="VOC_core"/>
</dbReference>
<dbReference type="Proteomes" id="UP000219439">
    <property type="component" value="Unassembled WGS sequence"/>
</dbReference>
<dbReference type="EMBL" id="OBEL01000002">
    <property type="protein sequence ID" value="SNZ19541.1"/>
    <property type="molecule type" value="Genomic_DNA"/>
</dbReference>
<sequence length="122" mass="13773">MLTHACPILPSTNFKATKKFYNNLGFEFGSEYPEQGYLILHRNNIELHFFKSPQHVAETSDHGVFIRTEDVDSLSKEYSALNLPADGIPRFTQAENKPWGVCELAVVDTDGNLLRIGQIMDT</sequence>
<gene>
    <name evidence="5" type="ORF">SAMN06265368_2631</name>
</gene>
<reference evidence="5 6" key="1">
    <citation type="submission" date="2017-09" db="EMBL/GenBank/DDBJ databases">
        <authorList>
            <person name="Ehlers B."/>
            <person name="Leendertz F.H."/>
        </authorList>
    </citation>
    <scope>NUCLEOTIDE SEQUENCE [LARGE SCALE GENOMIC DNA]</scope>
    <source>
        <strain evidence="5 6">DSM 18289</strain>
    </source>
</reference>
<dbReference type="Gene3D" id="3.10.180.10">
    <property type="entry name" value="2,3-Dihydroxybiphenyl 1,2-Dioxygenase, domain 1"/>
    <property type="match status" value="1"/>
</dbReference>
<dbReference type="OrthoDB" id="9791602at2"/>
<dbReference type="InterPro" id="IPR000335">
    <property type="entry name" value="Bleomycin-R"/>
</dbReference>
<dbReference type="SUPFAM" id="SSF54593">
    <property type="entry name" value="Glyoxalase/Bleomycin resistance protein/Dihydroxybiphenyl dioxygenase"/>
    <property type="match status" value="1"/>
</dbReference>
<comment type="similarity">
    <text evidence="1">Belongs to the bleomycin resistance protein family.</text>
</comment>
<keyword evidence="3" id="KW-0046">Antibiotic resistance</keyword>
<feature type="domain" description="VOC" evidence="4">
    <location>
        <begin position="1"/>
        <end position="119"/>
    </location>
</feature>
<name>A0A285PI44_9HYPH</name>
<evidence type="ECO:0000256" key="3">
    <source>
        <dbReference type="ARBA" id="ARBA00023251"/>
    </source>
</evidence>
<keyword evidence="6" id="KW-1185">Reference proteome</keyword>
<organism evidence="5 6">
    <name type="scientific">Cohaesibacter gelatinilyticus</name>
    <dbReference type="NCBI Taxonomy" id="372072"/>
    <lineage>
        <taxon>Bacteria</taxon>
        <taxon>Pseudomonadati</taxon>
        <taxon>Pseudomonadota</taxon>
        <taxon>Alphaproteobacteria</taxon>
        <taxon>Hyphomicrobiales</taxon>
        <taxon>Cohaesibacteraceae</taxon>
    </lineage>
</organism>
<dbReference type="Pfam" id="PF00903">
    <property type="entry name" value="Glyoxalase"/>
    <property type="match status" value="1"/>
</dbReference>
<evidence type="ECO:0000259" key="4">
    <source>
        <dbReference type="PROSITE" id="PS51819"/>
    </source>
</evidence>
<dbReference type="InterPro" id="IPR004360">
    <property type="entry name" value="Glyas_Fos-R_dOase_dom"/>
</dbReference>
<dbReference type="CDD" id="cd08349">
    <property type="entry name" value="BLMA_like"/>
    <property type="match status" value="1"/>
</dbReference>
<evidence type="ECO:0000256" key="2">
    <source>
        <dbReference type="ARBA" id="ARBA00021572"/>
    </source>
</evidence>
<dbReference type="GO" id="GO:0046677">
    <property type="term" value="P:response to antibiotic"/>
    <property type="evidence" value="ECO:0007669"/>
    <property type="project" value="UniProtKB-KW"/>
</dbReference>
<dbReference type="RefSeq" id="WP_097153881.1">
    <property type="nucleotide sequence ID" value="NZ_OBEL01000002.1"/>
</dbReference>
<protein>
    <recommendedName>
        <fullName evidence="2">Bleomycin resistance protein</fullName>
    </recommendedName>
</protein>
<dbReference type="InterPro" id="IPR029068">
    <property type="entry name" value="Glyas_Bleomycin-R_OHBP_Dase"/>
</dbReference>
<evidence type="ECO:0000313" key="5">
    <source>
        <dbReference type="EMBL" id="SNZ19541.1"/>
    </source>
</evidence>
<accession>A0A285PI44</accession>
<dbReference type="AlphaFoldDB" id="A0A285PI44"/>
<dbReference type="PROSITE" id="PS51819">
    <property type="entry name" value="VOC"/>
    <property type="match status" value="1"/>
</dbReference>
<evidence type="ECO:0000256" key="1">
    <source>
        <dbReference type="ARBA" id="ARBA00011051"/>
    </source>
</evidence>
<proteinExistence type="inferred from homology"/>
<evidence type="ECO:0000313" key="6">
    <source>
        <dbReference type="Proteomes" id="UP000219439"/>
    </source>
</evidence>